<gene>
    <name evidence="2" type="ORF">QTN47_21840</name>
</gene>
<proteinExistence type="predicted"/>
<name>A0ABV3ZJW2_9BACT</name>
<dbReference type="Proteomes" id="UP001560573">
    <property type="component" value="Unassembled WGS sequence"/>
</dbReference>
<organism evidence="2 3">
    <name type="scientific">Danxiaibacter flavus</name>
    <dbReference type="NCBI Taxonomy" id="3049108"/>
    <lineage>
        <taxon>Bacteria</taxon>
        <taxon>Pseudomonadati</taxon>
        <taxon>Bacteroidota</taxon>
        <taxon>Chitinophagia</taxon>
        <taxon>Chitinophagales</taxon>
        <taxon>Chitinophagaceae</taxon>
        <taxon>Danxiaibacter</taxon>
    </lineage>
</organism>
<evidence type="ECO:0000313" key="2">
    <source>
        <dbReference type="EMBL" id="MEX6690167.1"/>
    </source>
</evidence>
<dbReference type="EMBL" id="JAULBC010000008">
    <property type="protein sequence ID" value="MEX6690167.1"/>
    <property type="molecule type" value="Genomic_DNA"/>
</dbReference>
<protein>
    <submittedName>
        <fullName evidence="2">S41 family peptidase</fullName>
    </submittedName>
</protein>
<reference evidence="2 3" key="1">
    <citation type="submission" date="2023-07" db="EMBL/GenBank/DDBJ databases">
        <authorList>
            <person name="Lian W.-H."/>
        </authorList>
    </citation>
    <scope>NUCLEOTIDE SEQUENCE [LARGE SCALE GENOMIC DNA]</scope>
    <source>
        <strain evidence="2 3">SYSU DXS3180</strain>
    </source>
</reference>
<sequence length="554" mass="62600">MKLKTKPTGWRRICIACIVLLTVFIQPLCAQQKLPLIKATSKIVDIKDGDLYQKAIWNLSPEIKPDVYYALHPVLAKKIIFYTDLDSISFDINPGSSYDFIILLNGKDSCYTRISTTTPALKTETSKVSLNTMEPALLKQDFTLFRNALQQEHAGLYRYESKAVLDNLFDSCQAALDRPMSQLAFAKSIMFMVSAIEDGHTGTNIPRLLMNQYGENEKMFPAYVFFINKKAYVLCSRIKELSAGTEILSIENKMVSEIRHILLQYLPSDGKIETKKQQTLNNGAFPFLYNWIFGNKDSFAVKYKTKEGKIKSTNIHAEFLKDFECDNGNDSNTTKDLQLDFLQENTALLTVKTFDDNRLSGKQDFRDFLNTSFKEINSRKADKLTIDLRRNAGGTDAYGALLYSYLTNKPFKYFSSIESTTAKITLKENPLLGFQQPQENSFPGEVYFLISGLSFSTTADFCAIAKSNNRGKFIGEETGGGYYGNTSGTTTRIELTNSQIEIIIPKFKYVNDVKKSPYKDRGVNPDYIITPTIDDVISHKDVQLNFAIKLAQGK</sequence>
<comment type="caution">
    <text evidence="2">The sequence shown here is derived from an EMBL/GenBank/DDBJ whole genome shotgun (WGS) entry which is preliminary data.</text>
</comment>
<accession>A0ABV3ZJW2</accession>
<dbReference type="Pfam" id="PF03572">
    <property type="entry name" value="Peptidase_S41"/>
    <property type="match status" value="1"/>
</dbReference>
<dbReference type="InterPro" id="IPR005151">
    <property type="entry name" value="Tail-specific_protease"/>
</dbReference>
<dbReference type="Gene3D" id="3.90.226.10">
    <property type="entry name" value="2-enoyl-CoA Hydratase, Chain A, domain 1"/>
    <property type="match status" value="1"/>
</dbReference>
<dbReference type="RefSeq" id="WP_369331579.1">
    <property type="nucleotide sequence ID" value="NZ_JAULBC010000008.1"/>
</dbReference>
<keyword evidence="3" id="KW-1185">Reference proteome</keyword>
<evidence type="ECO:0000259" key="1">
    <source>
        <dbReference type="Pfam" id="PF03572"/>
    </source>
</evidence>
<dbReference type="InterPro" id="IPR029045">
    <property type="entry name" value="ClpP/crotonase-like_dom_sf"/>
</dbReference>
<feature type="domain" description="Tail specific protease" evidence="1">
    <location>
        <begin position="346"/>
        <end position="528"/>
    </location>
</feature>
<dbReference type="SUPFAM" id="SSF52096">
    <property type="entry name" value="ClpP/crotonase"/>
    <property type="match status" value="1"/>
</dbReference>
<evidence type="ECO:0000313" key="3">
    <source>
        <dbReference type="Proteomes" id="UP001560573"/>
    </source>
</evidence>